<protein>
    <submittedName>
        <fullName evidence="1">Uncharacterized protein</fullName>
    </submittedName>
</protein>
<reference evidence="1 2" key="1">
    <citation type="journal article" date="2022" name="DNA Res.">
        <title>Chromosomal-level genome assembly of the orchid tree Bauhinia variegata (Leguminosae; Cercidoideae) supports the allotetraploid origin hypothesis of Bauhinia.</title>
        <authorList>
            <person name="Zhong Y."/>
            <person name="Chen Y."/>
            <person name="Zheng D."/>
            <person name="Pang J."/>
            <person name="Liu Y."/>
            <person name="Luo S."/>
            <person name="Meng S."/>
            <person name="Qian L."/>
            <person name="Wei D."/>
            <person name="Dai S."/>
            <person name="Zhou R."/>
        </authorList>
    </citation>
    <scope>NUCLEOTIDE SEQUENCE [LARGE SCALE GENOMIC DNA]</scope>
    <source>
        <strain evidence="1">BV-YZ2020</strain>
    </source>
</reference>
<comment type="caution">
    <text evidence="1">The sequence shown here is derived from an EMBL/GenBank/DDBJ whole genome shotgun (WGS) entry which is preliminary data.</text>
</comment>
<organism evidence="1 2">
    <name type="scientific">Bauhinia variegata</name>
    <name type="common">Purple orchid tree</name>
    <name type="synonym">Phanera variegata</name>
    <dbReference type="NCBI Taxonomy" id="167791"/>
    <lineage>
        <taxon>Eukaryota</taxon>
        <taxon>Viridiplantae</taxon>
        <taxon>Streptophyta</taxon>
        <taxon>Embryophyta</taxon>
        <taxon>Tracheophyta</taxon>
        <taxon>Spermatophyta</taxon>
        <taxon>Magnoliopsida</taxon>
        <taxon>eudicotyledons</taxon>
        <taxon>Gunneridae</taxon>
        <taxon>Pentapetalae</taxon>
        <taxon>rosids</taxon>
        <taxon>fabids</taxon>
        <taxon>Fabales</taxon>
        <taxon>Fabaceae</taxon>
        <taxon>Cercidoideae</taxon>
        <taxon>Cercideae</taxon>
        <taxon>Bauhiniinae</taxon>
        <taxon>Bauhinia</taxon>
    </lineage>
</organism>
<dbReference type="EMBL" id="CM039439">
    <property type="protein sequence ID" value="KAI4296822.1"/>
    <property type="molecule type" value="Genomic_DNA"/>
</dbReference>
<evidence type="ECO:0000313" key="2">
    <source>
        <dbReference type="Proteomes" id="UP000828941"/>
    </source>
</evidence>
<dbReference type="Proteomes" id="UP000828941">
    <property type="component" value="Chromosome 14"/>
</dbReference>
<name>A0ACB9KI15_BAUVA</name>
<sequence length="369" mass="40919">MKNLIFFLFFAFGFLGKCGSITSPRSYEAVFNFGDSLSDTGNYVGIHGSEVRVIDKHPYGETFFKKSTGRFCDGRIILDFIAEAYGLPYVPPYMDVANGKIQNVRQGVNFAVGGATALDAEFIISKRRDKIATLESLSVQLGWFKKLKPSLCSNEQDCARLFQKSLFIVGEIGGNDIGLATHTIAEAREIIPLIVEAITNATITLIEEGAVHLVVPGNFPMGCTAAAINMWRNSSTEKDYDSRRCLKPGNALVKHQNKEIKLALSELKKKYPHVKITYADYYGAAKQFFDAPQKYGFTQMLKPCFVAPDKKRCKATSKSYCGFLCKNPATYANWDGAHYTEAAYRIIAQGVIEGPFSHPPLKRPLIKIA</sequence>
<keyword evidence="2" id="KW-1185">Reference proteome</keyword>
<gene>
    <name evidence="1" type="ORF">L6164_036745</name>
</gene>
<evidence type="ECO:0000313" key="1">
    <source>
        <dbReference type="EMBL" id="KAI4296822.1"/>
    </source>
</evidence>
<accession>A0ACB9KI15</accession>
<proteinExistence type="predicted"/>